<accession>A0ABU9UBX4</accession>
<evidence type="ECO:0000313" key="3">
    <source>
        <dbReference type="EMBL" id="MEM5948171.1"/>
    </source>
</evidence>
<sequence length="517" mass="57983">MSKTNTADITDEVVRVSSIISSSKNIKEATIKLVDHSADISGADSAAFYLLDNNRYTLSASAGNKNLPAIFEDTDSLDFLREIQDYIYQSDRENAFLPGLFISESAKSTLAIPLWEKSDIIGILILLSCKENHFKKKDARFISAITKIAGGTIINTRLITKIRDYAREVTELKNYQQSIFSSISNLLITLDRYGNITYINKQTEETLGISKEFIGADFFSIFSDMLSKKVTDKIRENLESGSIIPGIEGILKTQKDSEIDFSLTISPLYIRKNKTDGIVLIFTDQSREKELREKIDIVTEERRKIKDMFSRYLSHEVVQKLIEAPHSIQLGGEKKIATIFFADIRGYTSFSENKSPEYILDILNQYFQHVVEIIIAKRGFIDKFIGDCVMAAWGVPLQSEKQDAIDAVACAIDIQKMIRSPNRPFFKGEAKNLKIGIGIHSGPLVAGNIGSSSYMNYTVIGDTVNIASRIEAISGPDEIIITEETKKLLEDSFKLQKLNPVTVKGKTKPIPVYKVIY</sequence>
<dbReference type="Pfam" id="PF13426">
    <property type="entry name" value="PAS_9"/>
    <property type="match status" value="1"/>
</dbReference>
<keyword evidence="4" id="KW-1185">Reference proteome</keyword>
<dbReference type="SUPFAM" id="SSF55785">
    <property type="entry name" value="PYP-like sensor domain (PAS domain)"/>
    <property type="match status" value="1"/>
</dbReference>
<dbReference type="Gene3D" id="3.30.450.40">
    <property type="match status" value="1"/>
</dbReference>
<dbReference type="Proteomes" id="UP001466331">
    <property type="component" value="Unassembled WGS sequence"/>
</dbReference>
<dbReference type="PROSITE" id="PS50125">
    <property type="entry name" value="GUANYLATE_CYCLASE_2"/>
    <property type="match status" value="1"/>
</dbReference>
<reference evidence="3 4" key="1">
    <citation type="submission" date="2024-03" db="EMBL/GenBank/DDBJ databases">
        <title>Ignisphaera cupida sp. nov., a hyperthermophilic hydrolytic archaeon from a hot spring of Kamchatka, and proposal of Ignisphaeraceae fam. nov.</title>
        <authorList>
            <person name="Podosokorskaya O.A."/>
            <person name="Elcheninov A.G."/>
            <person name="Maltseva A.I."/>
            <person name="Zayulina K.S."/>
            <person name="Novikov A."/>
            <person name="Merkel A.Y."/>
        </authorList>
    </citation>
    <scope>NUCLEOTIDE SEQUENCE [LARGE SCALE GENOMIC DNA]</scope>
    <source>
        <strain evidence="3 4">38H-sp</strain>
    </source>
</reference>
<dbReference type="InterPro" id="IPR050697">
    <property type="entry name" value="Adenylyl/Guanylyl_Cyclase_3/4"/>
</dbReference>
<dbReference type="Pfam" id="PF00211">
    <property type="entry name" value="Guanylate_cyc"/>
    <property type="match status" value="1"/>
</dbReference>
<dbReference type="EMBL" id="JBCHKQ010000002">
    <property type="protein sequence ID" value="MEM5948171.1"/>
    <property type="molecule type" value="Genomic_DNA"/>
</dbReference>
<organism evidence="3 4">
    <name type="scientific">Rarispira pelagica</name>
    <dbReference type="NCBI Taxonomy" id="3141764"/>
    <lineage>
        <taxon>Bacteria</taxon>
        <taxon>Pseudomonadati</taxon>
        <taxon>Spirochaetota</taxon>
        <taxon>Spirochaetia</taxon>
        <taxon>Winmispirales</taxon>
        <taxon>Winmispiraceae</taxon>
        <taxon>Rarispira</taxon>
    </lineage>
</organism>
<dbReference type="RefSeq" id="WP_420069617.1">
    <property type="nucleotide sequence ID" value="NZ_JBCHKQ010000002.1"/>
</dbReference>
<feature type="domain" description="PAS" evidence="1">
    <location>
        <begin position="172"/>
        <end position="212"/>
    </location>
</feature>
<dbReference type="PANTHER" id="PTHR43081">
    <property type="entry name" value="ADENYLATE CYCLASE, TERMINAL-DIFFERENTIATION SPECIFIC-RELATED"/>
    <property type="match status" value="1"/>
</dbReference>
<dbReference type="Gene3D" id="3.30.450.20">
    <property type="entry name" value="PAS domain"/>
    <property type="match status" value="1"/>
</dbReference>
<evidence type="ECO:0000259" key="1">
    <source>
        <dbReference type="PROSITE" id="PS50112"/>
    </source>
</evidence>
<dbReference type="PANTHER" id="PTHR43081:SF1">
    <property type="entry name" value="ADENYLATE CYCLASE, TERMINAL-DIFFERENTIATION SPECIFIC"/>
    <property type="match status" value="1"/>
</dbReference>
<gene>
    <name evidence="3" type="ORF">WKV44_06420</name>
</gene>
<dbReference type="InterPro" id="IPR029787">
    <property type="entry name" value="Nucleotide_cyclase"/>
</dbReference>
<dbReference type="SUPFAM" id="SSF55073">
    <property type="entry name" value="Nucleotide cyclase"/>
    <property type="match status" value="1"/>
</dbReference>
<dbReference type="SUPFAM" id="SSF55781">
    <property type="entry name" value="GAF domain-like"/>
    <property type="match status" value="1"/>
</dbReference>
<dbReference type="NCBIfam" id="TIGR00229">
    <property type="entry name" value="sensory_box"/>
    <property type="match status" value="1"/>
</dbReference>
<dbReference type="CDD" id="cd00130">
    <property type="entry name" value="PAS"/>
    <property type="match status" value="1"/>
</dbReference>
<evidence type="ECO:0000259" key="2">
    <source>
        <dbReference type="PROSITE" id="PS50125"/>
    </source>
</evidence>
<name>A0ABU9UBX4_9SPIR</name>
<evidence type="ECO:0000313" key="4">
    <source>
        <dbReference type="Proteomes" id="UP001466331"/>
    </source>
</evidence>
<feature type="domain" description="Guanylate cyclase" evidence="2">
    <location>
        <begin position="338"/>
        <end position="471"/>
    </location>
</feature>
<dbReference type="PROSITE" id="PS50112">
    <property type="entry name" value="PAS"/>
    <property type="match status" value="1"/>
</dbReference>
<dbReference type="InterPro" id="IPR000014">
    <property type="entry name" value="PAS"/>
</dbReference>
<proteinExistence type="predicted"/>
<dbReference type="InterPro" id="IPR035965">
    <property type="entry name" value="PAS-like_dom_sf"/>
</dbReference>
<dbReference type="SMART" id="SM00044">
    <property type="entry name" value="CYCc"/>
    <property type="match status" value="1"/>
</dbReference>
<dbReference type="CDD" id="cd07302">
    <property type="entry name" value="CHD"/>
    <property type="match status" value="1"/>
</dbReference>
<dbReference type="InterPro" id="IPR029016">
    <property type="entry name" value="GAF-like_dom_sf"/>
</dbReference>
<dbReference type="Gene3D" id="3.30.70.1230">
    <property type="entry name" value="Nucleotide cyclase"/>
    <property type="match status" value="1"/>
</dbReference>
<dbReference type="InterPro" id="IPR001054">
    <property type="entry name" value="A/G_cyclase"/>
</dbReference>
<comment type="caution">
    <text evidence="3">The sequence shown here is derived from an EMBL/GenBank/DDBJ whole genome shotgun (WGS) entry which is preliminary data.</text>
</comment>
<protein>
    <submittedName>
        <fullName evidence="3">Adenylate/guanylate cyclase domain-containing protein</fullName>
    </submittedName>
</protein>